<keyword evidence="2" id="KW-1185">Reference proteome</keyword>
<gene>
    <name evidence="1" type="ORF">OGATHE_001197</name>
</gene>
<organism evidence="1 2">
    <name type="scientific">Ogataea polymorpha</name>
    <dbReference type="NCBI Taxonomy" id="460523"/>
    <lineage>
        <taxon>Eukaryota</taxon>
        <taxon>Fungi</taxon>
        <taxon>Dikarya</taxon>
        <taxon>Ascomycota</taxon>
        <taxon>Saccharomycotina</taxon>
        <taxon>Pichiomycetes</taxon>
        <taxon>Pichiales</taxon>
        <taxon>Pichiaceae</taxon>
        <taxon>Ogataea</taxon>
    </lineage>
</organism>
<accession>A0A9P8PQT3</accession>
<reference evidence="1" key="2">
    <citation type="submission" date="2021-01" db="EMBL/GenBank/DDBJ databases">
        <authorList>
            <person name="Schikora-Tamarit M.A."/>
        </authorList>
    </citation>
    <scope>NUCLEOTIDE SEQUENCE</scope>
    <source>
        <strain evidence="1">NCAIM Y.01608</strain>
    </source>
</reference>
<dbReference type="Proteomes" id="UP000788993">
    <property type="component" value="Unassembled WGS sequence"/>
</dbReference>
<protein>
    <submittedName>
        <fullName evidence="1">Uncharacterized protein</fullName>
    </submittedName>
</protein>
<proteinExistence type="predicted"/>
<sequence>MARPIKLATTQELISNTEEYRTDRGEMINCRNPMTSPIPNEIGMSIQFPPNPHGVTMAEEKPYKSTQYHWLKRGLRDKISSSFPLASSTPIRSWTTSL</sequence>
<dbReference type="EMBL" id="JAEUBD010000146">
    <property type="protein sequence ID" value="KAH3676708.1"/>
    <property type="molecule type" value="Genomic_DNA"/>
</dbReference>
<name>A0A9P8PQT3_9ASCO</name>
<evidence type="ECO:0000313" key="2">
    <source>
        <dbReference type="Proteomes" id="UP000788993"/>
    </source>
</evidence>
<reference evidence="1" key="1">
    <citation type="journal article" date="2021" name="Open Biol.">
        <title>Shared evolutionary footprints suggest mitochondrial oxidative damage underlies multiple complex I losses in fungi.</title>
        <authorList>
            <person name="Schikora-Tamarit M.A."/>
            <person name="Marcet-Houben M."/>
            <person name="Nosek J."/>
            <person name="Gabaldon T."/>
        </authorList>
    </citation>
    <scope>NUCLEOTIDE SEQUENCE</scope>
    <source>
        <strain evidence="1">NCAIM Y.01608</strain>
    </source>
</reference>
<comment type="caution">
    <text evidence="1">The sequence shown here is derived from an EMBL/GenBank/DDBJ whole genome shotgun (WGS) entry which is preliminary data.</text>
</comment>
<dbReference type="AlphaFoldDB" id="A0A9P8PQT3"/>
<evidence type="ECO:0000313" key="1">
    <source>
        <dbReference type="EMBL" id="KAH3676708.1"/>
    </source>
</evidence>